<evidence type="ECO:0000313" key="1">
    <source>
        <dbReference type="EMBL" id="KIY22630.1"/>
    </source>
</evidence>
<dbReference type="Proteomes" id="UP000032512">
    <property type="component" value="Unassembled WGS sequence"/>
</dbReference>
<dbReference type="AlphaFoldDB" id="A0A0D6ZBA6"/>
<keyword evidence="2" id="KW-1185">Reference proteome</keyword>
<dbReference type="OrthoDB" id="1955171at2"/>
<protein>
    <submittedName>
        <fullName evidence="1">Cold-shock protein</fullName>
    </submittedName>
</protein>
<evidence type="ECO:0000313" key="2">
    <source>
        <dbReference type="Proteomes" id="UP000032512"/>
    </source>
</evidence>
<reference evidence="1 2" key="1">
    <citation type="submission" date="2015-01" db="EMBL/GenBank/DDBJ databases">
        <title>Draft genome sequences of the supercritical CO2 tolerant bacteria Bacillus subterraneus MITOT1 and Bacillus cereus MIT0214.</title>
        <authorList>
            <person name="Peet K.C."/>
            <person name="Thompson J.R."/>
        </authorList>
    </citation>
    <scope>NUCLEOTIDE SEQUENCE [LARGE SCALE GENOMIC DNA]</scope>
    <source>
        <strain evidence="1 2">MITOT1</strain>
    </source>
</reference>
<dbReference type="RefSeq" id="WP_044392481.1">
    <property type="nucleotide sequence ID" value="NZ_JXIQ01000062.1"/>
</dbReference>
<dbReference type="Pfam" id="PF14169">
    <property type="entry name" value="YdjO"/>
    <property type="match status" value="1"/>
</dbReference>
<organism evidence="1 2">
    <name type="scientific">Mesobacillus subterraneus</name>
    <dbReference type="NCBI Taxonomy" id="285983"/>
    <lineage>
        <taxon>Bacteria</taxon>
        <taxon>Bacillati</taxon>
        <taxon>Bacillota</taxon>
        <taxon>Bacilli</taxon>
        <taxon>Bacillales</taxon>
        <taxon>Bacillaceae</taxon>
        <taxon>Mesobacillus</taxon>
    </lineage>
</organism>
<dbReference type="InterPro" id="IPR025916">
    <property type="entry name" value="YdjO"/>
</dbReference>
<comment type="caution">
    <text evidence="1">The sequence shown here is derived from an EMBL/GenBank/DDBJ whole genome shotgun (WGS) entry which is preliminary data.</text>
</comment>
<sequence length="68" mass="7672">MAFGRKPPEEIVTAETKIWECTADDCNCWVRDNFKSSNIPACPICKSDMKETTKIIEVVNNHSQNLIG</sequence>
<gene>
    <name evidence="1" type="ORF">UB32_07350</name>
</gene>
<dbReference type="EMBL" id="JXIQ01000062">
    <property type="protein sequence ID" value="KIY22630.1"/>
    <property type="molecule type" value="Genomic_DNA"/>
</dbReference>
<name>A0A0D6ZBA6_9BACI</name>
<proteinExistence type="predicted"/>
<accession>A0A0D6ZBA6</accession>
<dbReference type="PATRIC" id="fig|285983.3.peg.4060"/>